<evidence type="ECO:0000313" key="1">
    <source>
        <dbReference type="Proteomes" id="UP001515500"/>
    </source>
</evidence>
<dbReference type="AlphaFoldDB" id="A0AB40B4A6"/>
<dbReference type="Proteomes" id="UP001515500">
    <property type="component" value="Chromosome 4"/>
</dbReference>
<gene>
    <name evidence="2" type="primary">LOC120258717</name>
</gene>
<keyword evidence="1" id="KW-1185">Reference proteome</keyword>
<evidence type="ECO:0000313" key="2">
    <source>
        <dbReference type="RefSeq" id="XP_039122091.1"/>
    </source>
</evidence>
<protein>
    <submittedName>
        <fullName evidence="2">Uncharacterized protein LOC120258717</fullName>
    </submittedName>
</protein>
<dbReference type="PANTHER" id="PTHR33223">
    <property type="entry name" value="CCHC-TYPE DOMAIN-CONTAINING PROTEIN"/>
    <property type="match status" value="1"/>
</dbReference>
<name>A0AB40B4A6_DIOCR</name>
<accession>A0AB40B4A6</accession>
<dbReference type="PANTHER" id="PTHR33223:SF11">
    <property type="entry name" value="ELEMENT PROTEIN, PUTATIVE-RELATED"/>
    <property type="match status" value="1"/>
</dbReference>
<dbReference type="GeneID" id="120258717"/>
<proteinExistence type="predicted"/>
<sequence>MGDEFSVHAPFVASNNFEIKASTIGMVQNSVQFNGLANEDAHDYLSRFLQICSTFKINGVSDDAIRLRLFPFSLRDWAYRWLTSLSQGSIKTWKDMVEKFLGRCPHHGYASRMQVQIIYNGLNYATRQLIDAAAVGSLSNKYPDEAEQLLESMVDVLTRKLDLFMGSSLRSESVMNCSTCGGGHGAPLCLIASSSIASIENVDYIGGQRNQGNPYSSTYNPE</sequence>
<dbReference type="RefSeq" id="XP_039122091.1">
    <property type="nucleotide sequence ID" value="XM_039266157.1"/>
</dbReference>
<organism evidence="1 2">
    <name type="scientific">Dioscorea cayennensis subsp. rotundata</name>
    <name type="common">White Guinea yam</name>
    <name type="synonym">Dioscorea rotundata</name>
    <dbReference type="NCBI Taxonomy" id="55577"/>
    <lineage>
        <taxon>Eukaryota</taxon>
        <taxon>Viridiplantae</taxon>
        <taxon>Streptophyta</taxon>
        <taxon>Embryophyta</taxon>
        <taxon>Tracheophyta</taxon>
        <taxon>Spermatophyta</taxon>
        <taxon>Magnoliopsida</taxon>
        <taxon>Liliopsida</taxon>
        <taxon>Dioscoreales</taxon>
        <taxon>Dioscoreaceae</taxon>
        <taxon>Dioscorea</taxon>
    </lineage>
</organism>
<reference evidence="2" key="1">
    <citation type="submission" date="2025-08" db="UniProtKB">
        <authorList>
            <consortium name="RefSeq"/>
        </authorList>
    </citation>
    <scope>IDENTIFICATION</scope>
</reference>